<dbReference type="Pfam" id="PF04632">
    <property type="entry name" value="FUSC"/>
    <property type="match status" value="1"/>
</dbReference>
<feature type="transmembrane region" description="Helical" evidence="7">
    <location>
        <begin position="33"/>
        <end position="50"/>
    </location>
</feature>
<keyword evidence="4 7" id="KW-0812">Transmembrane</keyword>
<evidence type="ECO:0000256" key="1">
    <source>
        <dbReference type="ARBA" id="ARBA00004651"/>
    </source>
</evidence>
<dbReference type="Proteomes" id="UP000321272">
    <property type="component" value="Chromosome"/>
</dbReference>
<evidence type="ECO:0000313" key="9">
    <source>
        <dbReference type="Proteomes" id="UP000321272"/>
    </source>
</evidence>
<dbReference type="OrthoDB" id="977186at2"/>
<dbReference type="GO" id="GO:0022857">
    <property type="term" value="F:transmembrane transporter activity"/>
    <property type="evidence" value="ECO:0007669"/>
    <property type="project" value="InterPro"/>
</dbReference>
<gene>
    <name evidence="8" type="ORF">FGL86_12160</name>
</gene>
<evidence type="ECO:0000256" key="5">
    <source>
        <dbReference type="ARBA" id="ARBA00022989"/>
    </source>
</evidence>
<evidence type="ECO:0000256" key="2">
    <source>
        <dbReference type="ARBA" id="ARBA00022448"/>
    </source>
</evidence>
<dbReference type="KEGG" id="paur:FGL86_12160"/>
<keyword evidence="5 7" id="KW-1133">Transmembrane helix</keyword>
<proteinExistence type="predicted"/>
<dbReference type="InterPro" id="IPR006726">
    <property type="entry name" value="PHBA_efflux_AaeB/fusaric-R"/>
</dbReference>
<dbReference type="EMBL" id="CP042382">
    <property type="protein sequence ID" value="QEA39751.1"/>
    <property type="molecule type" value="Genomic_DNA"/>
</dbReference>
<accession>A0A5B8STV4</accession>
<keyword evidence="3" id="KW-1003">Cell membrane</keyword>
<comment type="subcellular location">
    <subcellularLocation>
        <location evidence="1">Cell membrane</location>
        <topology evidence="1">Multi-pass membrane protein</topology>
    </subcellularLocation>
</comment>
<feature type="transmembrane region" description="Helical" evidence="7">
    <location>
        <begin position="152"/>
        <end position="174"/>
    </location>
</feature>
<evidence type="ECO:0000256" key="6">
    <source>
        <dbReference type="ARBA" id="ARBA00023136"/>
    </source>
</evidence>
<keyword evidence="9" id="KW-1185">Reference proteome</keyword>
<dbReference type="PANTHER" id="PTHR30509">
    <property type="entry name" value="P-HYDROXYBENZOIC ACID EFFLUX PUMP SUBUNIT-RELATED"/>
    <property type="match status" value="1"/>
</dbReference>
<evidence type="ECO:0000313" key="8">
    <source>
        <dbReference type="EMBL" id="QEA39751.1"/>
    </source>
</evidence>
<reference evidence="8 9" key="1">
    <citation type="submission" date="2019-06" db="EMBL/GenBank/DDBJ databases">
        <title>Genome analyses of bacteria isolated from kimchi.</title>
        <authorList>
            <person name="Lee S."/>
            <person name="Ahn S."/>
            <person name="Roh S."/>
        </authorList>
    </citation>
    <scope>NUCLEOTIDE SEQUENCE [LARGE SCALE GENOMIC DNA]</scope>
    <source>
        <strain evidence="8 9">CBA4606</strain>
    </source>
</reference>
<protein>
    <submittedName>
        <fullName evidence="8">FUSC family protein</fullName>
    </submittedName>
</protein>
<feature type="transmembrane region" description="Helical" evidence="7">
    <location>
        <begin position="128"/>
        <end position="146"/>
    </location>
</feature>
<name>A0A5B8STV4_9GAMM</name>
<dbReference type="PANTHER" id="PTHR30509:SF9">
    <property type="entry name" value="MULTIDRUG RESISTANCE PROTEIN MDTO"/>
    <property type="match status" value="1"/>
</dbReference>
<evidence type="ECO:0000256" key="7">
    <source>
        <dbReference type="SAM" id="Phobius"/>
    </source>
</evidence>
<organism evidence="8 9">
    <name type="scientific">Pistricoccus aurantiacus</name>
    <dbReference type="NCBI Taxonomy" id="1883414"/>
    <lineage>
        <taxon>Bacteria</taxon>
        <taxon>Pseudomonadati</taxon>
        <taxon>Pseudomonadota</taxon>
        <taxon>Gammaproteobacteria</taxon>
        <taxon>Oceanospirillales</taxon>
        <taxon>Halomonadaceae</taxon>
        <taxon>Pistricoccus</taxon>
    </lineage>
</organism>
<dbReference type="GO" id="GO:0005886">
    <property type="term" value="C:plasma membrane"/>
    <property type="evidence" value="ECO:0007669"/>
    <property type="project" value="UniProtKB-SubCell"/>
</dbReference>
<feature type="transmembrane region" description="Helical" evidence="7">
    <location>
        <begin position="56"/>
        <end position="76"/>
    </location>
</feature>
<sequence length="392" mass="44280">MPPPFCKGLHSVMMLPRLRDPYFNYRYRHQLHVLRVTVAISLTYTLLLIFNFPHAVWALLSALVVMNNLPYVGGVLDKGGQRLLGTLLGALWGILITLIPGTPHLVVAGWALLGIALATGITFTTRYVYSGLMFCVSLLVVVGDGQQDLSIALWRFFNVMLGTSVGIAVTALLLPQKATDVLRFLLAENLDTLARLYHTHTSASTSADIDTKQLVGEIGSRLIKQQGLMDSIERERRLRHEELEQILSLQWRMLSTVELLLNTLWNTRAGYERIKSLKGFRDQQHHLARALGTLAFQVRTGQNIDITVEPFDLQRHADAITSANTEEGRMLFSPGGYLWLNRELYRLSLELISQLGGIRRLPSRRLRRRAKRHKLIASQPVEYHNKSKGFDP</sequence>
<dbReference type="AlphaFoldDB" id="A0A5B8STV4"/>
<evidence type="ECO:0000256" key="4">
    <source>
        <dbReference type="ARBA" id="ARBA00022692"/>
    </source>
</evidence>
<evidence type="ECO:0000256" key="3">
    <source>
        <dbReference type="ARBA" id="ARBA00022475"/>
    </source>
</evidence>
<keyword evidence="6 7" id="KW-0472">Membrane</keyword>
<feature type="transmembrane region" description="Helical" evidence="7">
    <location>
        <begin position="83"/>
        <end position="99"/>
    </location>
</feature>
<keyword evidence="2" id="KW-0813">Transport</keyword>